<dbReference type="AlphaFoldDB" id="Q4GZF5"/>
<feature type="compositionally biased region" description="Basic and acidic residues" evidence="1">
    <location>
        <begin position="50"/>
        <end position="65"/>
    </location>
</feature>
<dbReference type="PANTHER" id="PTHR11289">
    <property type="entry name" value="BREAST CANCER TYPE 2 SUSCEPTIBILITY PROTEIN BRCA2"/>
    <property type="match status" value="1"/>
</dbReference>
<feature type="compositionally biased region" description="Polar residues" evidence="1">
    <location>
        <begin position="1395"/>
        <end position="1428"/>
    </location>
</feature>
<dbReference type="InterPro" id="IPR015525">
    <property type="entry name" value="BRCA2"/>
</dbReference>
<dbReference type="PANTHER" id="PTHR11289:SF0">
    <property type="entry name" value="BREAST CANCER TYPE 2 SUSCEPTIBILITY PROTEIN"/>
    <property type="match status" value="1"/>
</dbReference>
<feature type="domain" description="BRCA2 OB1" evidence="2">
    <location>
        <begin position="930"/>
        <end position="1041"/>
    </location>
</feature>
<dbReference type="SUPFAM" id="SSF50249">
    <property type="entry name" value="Nucleic acid-binding proteins"/>
    <property type="match status" value="1"/>
</dbReference>
<keyword evidence="4" id="KW-1185">Reference proteome</keyword>
<dbReference type="GO" id="GO:0006355">
    <property type="term" value="P:regulation of DNA-templated transcription"/>
    <property type="evidence" value="ECO:0000318"/>
    <property type="project" value="GO_Central"/>
</dbReference>
<dbReference type="eggNOG" id="KOG4751">
    <property type="taxonomic scope" value="Eukaryota"/>
</dbReference>
<evidence type="ECO:0000313" key="3">
    <source>
        <dbReference type="EMBL" id="CAJ15962.1"/>
    </source>
</evidence>
<dbReference type="GO" id="GO:0000278">
    <property type="term" value="P:mitotic cell cycle"/>
    <property type="evidence" value="ECO:0000315"/>
    <property type="project" value="GeneDB"/>
</dbReference>
<dbReference type="RefSeq" id="XP_001218767.1">
    <property type="nucleotide sequence ID" value="XM_001218766.1"/>
</dbReference>
<gene>
    <name evidence="3" type="ORF">TB927.1.640</name>
</gene>
<dbReference type="STRING" id="185431.Q4GZF5"/>
<dbReference type="GO" id="GO:0005634">
    <property type="term" value="C:nucleus"/>
    <property type="evidence" value="ECO:0000314"/>
    <property type="project" value="GeneDB"/>
</dbReference>
<dbReference type="FunFam" id="2.40.50.140:FF:000438">
    <property type="entry name" value="DNA repair protein BRCA2, putative"/>
    <property type="match status" value="1"/>
</dbReference>
<dbReference type="GO" id="GO:0005654">
    <property type="term" value="C:nucleoplasm"/>
    <property type="evidence" value="ECO:0000314"/>
    <property type="project" value="GeneDB"/>
</dbReference>
<dbReference type="GO" id="GO:0036297">
    <property type="term" value="P:interstrand cross-link repair"/>
    <property type="evidence" value="ECO:0000315"/>
    <property type="project" value="GeneDB"/>
</dbReference>
<dbReference type="VEuPathDB" id="TriTrypDB:Tb927.1.640"/>
<dbReference type="EMBL" id="AL929603">
    <property type="protein sequence ID" value="CAJ15962.1"/>
    <property type="molecule type" value="Genomic_DNA"/>
</dbReference>
<feature type="region of interest" description="Disordered" evidence="1">
    <location>
        <begin position="724"/>
        <end position="758"/>
    </location>
</feature>
<feature type="region of interest" description="Disordered" evidence="1">
    <location>
        <begin position="1"/>
        <end position="82"/>
    </location>
</feature>
<accession>Q4GZF5</accession>
<dbReference type="Gene3D" id="2.40.50.140">
    <property type="entry name" value="Nucleic acid-binding proteins"/>
    <property type="match status" value="1"/>
</dbReference>
<dbReference type="GeneID" id="4357147"/>
<feature type="region of interest" description="Disordered" evidence="1">
    <location>
        <begin position="1388"/>
        <end position="1442"/>
    </location>
</feature>
<dbReference type="InterPro" id="IPR012340">
    <property type="entry name" value="NA-bd_OB-fold"/>
</dbReference>
<dbReference type="GO" id="GO:0020033">
    <property type="term" value="P:antigenic variation"/>
    <property type="evidence" value="ECO:0000314"/>
    <property type="project" value="GeneDB"/>
</dbReference>
<reference evidence="4" key="2">
    <citation type="journal article" date="2005" name="Science">
        <title>The genome of the African trypanosome Trypanosoma brucei.</title>
        <authorList>
            <person name="Berriman M."/>
            <person name="Ghedin E."/>
            <person name="Hertz-Fowler C."/>
            <person name="Blandin G."/>
            <person name="Renauld H."/>
            <person name="Bartholomeu D.C."/>
            <person name="Lennard N.J."/>
            <person name="Caler E."/>
            <person name="Hamlin N.E."/>
            <person name="Haas B."/>
            <person name="Bohme U."/>
            <person name="Hannick L."/>
            <person name="Aslett M.A."/>
            <person name="Shallom J."/>
            <person name="Marcello L."/>
            <person name="Hou L."/>
            <person name="Wickstead B."/>
            <person name="Alsmark U.C."/>
            <person name="Arrowsmith C."/>
            <person name="Atkin R.J."/>
            <person name="Barron A.J."/>
            <person name="Bringaud F."/>
            <person name="Brooks K."/>
            <person name="Carrington M."/>
            <person name="Cherevach I."/>
            <person name="Chillingworth T.J."/>
            <person name="Churcher C."/>
            <person name="Clark L.N."/>
            <person name="Corton C.H."/>
            <person name="Cronin A."/>
            <person name="Davies R.M."/>
            <person name="Doggett J."/>
            <person name="Djikeng A."/>
            <person name="Feldblyum T."/>
            <person name="Field M.C."/>
            <person name="Fraser A."/>
            <person name="Goodhead I."/>
            <person name="Hance Z."/>
            <person name="Harper D."/>
            <person name="Harris B.R."/>
            <person name="Hauser H."/>
            <person name="Hostetler J."/>
            <person name="Ivens A."/>
            <person name="Jagels K."/>
            <person name="Johnson D."/>
            <person name="Johnson J."/>
            <person name="Jones K."/>
            <person name="Kerhornou A.X."/>
            <person name="Koo H."/>
            <person name="Larke N."/>
            <person name="Landfear S."/>
            <person name="Larkin C."/>
            <person name="Leech V."/>
            <person name="Line A."/>
            <person name="Lord A."/>
            <person name="Macleod A."/>
            <person name="Mooney P.J."/>
            <person name="Moule S."/>
            <person name="Martin D.M."/>
            <person name="Morgan G.W."/>
            <person name="Mungall K."/>
            <person name="Norbertczak H."/>
            <person name="Ormond D."/>
            <person name="Pai G."/>
            <person name="Peacock C.S."/>
            <person name="Peterson J."/>
            <person name="Quail M.A."/>
            <person name="Rabbinowitsch E."/>
            <person name="Rajandream M.A."/>
            <person name="Reitter C."/>
            <person name="Salzberg S.L."/>
            <person name="Sanders M."/>
            <person name="Schobel S."/>
            <person name="Sharp S."/>
            <person name="Simmonds M."/>
            <person name="Simpson A.J."/>
            <person name="Tallon L."/>
            <person name="Turner C.M."/>
            <person name="Tait A."/>
            <person name="Tivey A.R."/>
            <person name="Van Aken S."/>
            <person name="Walker D."/>
            <person name="Wanless D."/>
            <person name="Wang S."/>
            <person name="White B."/>
            <person name="White O."/>
            <person name="Whitehead S."/>
            <person name="Woodward J."/>
            <person name="Wortman J."/>
            <person name="Adams M.D."/>
            <person name="Embley T.M."/>
            <person name="Gull K."/>
            <person name="Ullu E."/>
            <person name="Barry J.D."/>
            <person name="Fairlamb A.H."/>
            <person name="Opperdoes F."/>
            <person name="Barrell B.G."/>
            <person name="Donelson J.E."/>
            <person name="Hall N."/>
            <person name="Fraser C.M."/>
            <person name="Melville S.E."/>
            <person name="El-Sayed N.M."/>
        </authorList>
    </citation>
    <scope>NUCLEOTIDE SEQUENCE [LARGE SCALE GENOMIC DNA]</scope>
    <source>
        <strain evidence="4">927/4 GUTat10.1</strain>
    </source>
</reference>
<dbReference type="KEGG" id="tbr:TB927.1.640"/>
<dbReference type="GO" id="GO:0006281">
    <property type="term" value="P:DNA repair"/>
    <property type="evidence" value="ECO:0000315"/>
    <property type="project" value="GeneDB"/>
</dbReference>
<dbReference type="GO" id="GO:0003684">
    <property type="term" value="F:damaged DNA binding"/>
    <property type="evidence" value="ECO:0000314"/>
    <property type="project" value="GeneDB"/>
</dbReference>
<proteinExistence type="predicted"/>
<evidence type="ECO:0000313" key="4">
    <source>
        <dbReference type="Proteomes" id="UP000008524"/>
    </source>
</evidence>
<dbReference type="InterPro" id="IPR015187">
    <property type="entry name" value="BRCA2_OB_1"/>
</dbReference>
<dbReference type="PaxDb" id="5691-CAJ15962"/>
<evidence type="ECO:0000259" key="2">
    <source>
        <dbReference type="Pfam" id="PF09103"/>
    </source>
</evidence>
<dbReference type="CDD" id="cd04493">
    <property type="entry name" value="BRCA2DBD_OB1"/>
    <property type="match status" value="1"/>
</dbReference>
<dbReference type="InParanoid" id="Q4GZF5"/>
<feature type="compositionally biased region" description="Polar residues" evidence="1">
    <location>
        <begin position="66"/>
        <end position="82"/>
    </location>
</feature>
<evidence type="ECO:0000256" key="1">
    <source>
        <dbReference type="SAM" id="MobiDB-lite"/>
    </source>
</evidence>
<reference evidence="3 4" key="1">
    <citation type="journal article" date="2003" name="Nucleic Acids Res.">
        <title>The DNA sequence of chromosome I of an African trypanosome: gene content, chromosome organisation, recombination and polymorphism.</title>
        <authorList>
            <person name="Hall N."/>
            <person name="Berriman M."/>
            <person name="Lennard N.J."/>
            <person name="Harris B.R."/>
            <person name="Hertz-Fowler C."/>
            <person name="Bart-Delabesse E.N."/>
            <person name="Gerrare C.S."/>
            <person name="Atkin R.J."/>
            <person name="Barron A.J."/>
            <person name="Bowman S."/>
            <person name="Bray-Allen S.P."/>
            <person name="Bringaud F."/>
            <person name="Clark L.N."/>
            <person name="Corton C.H."/>
            <person name="Cronin A."/>
            <person name="Davies R."/>
            <person name="Doggett J."/>
            <person name="Fraser A."/>
            <person name="Gruter E."/>
            <person name="Hall S."/>
            <person name="Harper A.D."/>
            <person name="Kay M.P."/>
            <person name="Leech V."/>
            <person name="Mayes R."/>
            <person name="Price C."/>
            <person name="Quail M.A."/>
            <person name="Rabbinowitch E."/>
            <person name="Reitter C."/>
            <person name="Rutherford K."/>
            <person name="Sasse J."/>
            <person name="Sharp S."/>
            <person name="Shownkeen R."/>
            <person name="Macleod A."/>
            <person name="Taylor S."/>
            <person name="Tweedie A."/>
            <person name="Turner C.M.R."/>
            <person name="Tait A."/>
            <person name="Gull K."/>
            <person name="Barrell B."/>
            <person name="Melville S.E."/>
        </authorList>
    </citation>
    <scope>NUCLEOTIDE SEQUENCE [LARGE SCALE GENOMIC DNA]</scope>
    <source>
        <strain evidence="3 4">927/4 GUTat10.1</strain>
    </source>
</reference>
<dbReference type="Pfam" id="PF09103">
    <property type="entry name" value="BRCA-2_OB1"/>
    <property type="match status" value="1"/>
</dbReference>
<dbReference type="OrthoDB" id="21095at2759"/>
<dbReference type="Proteomes" id="UP000008524">
    <property type="component" value="Chromosome 1"/>
</dbReference>
<name>Q4GZF5_TRYB2</name>
<dbReference type="GO" id="GO:0003697">
    <property type="term" value="F:single-stranded DNA binding"/>
    <property type="evidence" value="ECO:0000318"/>
    <property type="project" value="GO_Central"/>
</dbReference>
<protein>
    <recommendedName>
        <fullName evidence="2">BRCA2 OB1 domain-containing protein</fullName>
    </recommendedName>
</protein>
<sequence length="1648" mass="176314">MSHKKGRQGSNSGARQNSDTPQRNRTKCRSDAPKRQRSRSGESVQGKSPLQERETRIQPRRDRTYGTENGQESTAVQGNSTDVPTLFVSAAGKPITVSESSLQVARARMNTENGQESTAVQGNSTDVPTLFVSAAGKPITVSESSLQVARARMNTENGQESTAVQGNSTDVPTLFVSAAGKPITVSESSLQVARARMNTENGQESTAVQGNSTDVPTLFVSAAGKPITVSESSLQVARARMNTENGQESTAVQGNSTDVPTLFVSAAGKPITVSESSLQVARARMNTENGQESTAVQGNSTDVPTLFVSAAGKPITVSESSLQVARARMNTENGQESTAVQGNSTDVPTLFVSAAGKPITVSESSLQVARARMNTENGQESTAVQGNSTDVPTLFVSAAGKPITVSESSLQVARARMNTENGQESTAVQGNSTDVPTLFVSAAGKPITVSESSLQVARARMNTENGQESTAVQGNSTDVPTLFVSAAGKPITVSESSLQVARARMNTENGQESTAVQGNSTDVPTLFVSAAGKPITVSESSLQVARARMNTENGQESTAVQGNSTDVPTLFVSAAGKPITVSESSLQVARARMNTENGQESTAVQGNSTDVPTLFVSAAGKPITVSESSLQVARARMNTENGQESTAVQGNSTDVPTLFVSAAGKPITVSESSLQVARARMNTENGQESTAVQGNSTDVPTLFVSAAGKTVTVSESSLQVASANAASSAKPISGAGASLSKRTPRTHRKSASSSPLSSSKLARKPFVVPFAKNKGAVAKGVGEAVPSASHMPSSEGEGSEVGRTPRHLSFDIFTFRSLSMTVPPSIDEIVRGNFLFKQFGCSPELLKLLEIPAECEFIPSANFRKAMLTLGASPRGCPDAWCLQMLTSTLLKLRGLTLHIDPPLPVFSVAHTLLHMCFKYNHEYVEGKRPALRLIAEGDVQAASLVVVWVVSVSFEERLTPHTCTAVVSDGFYHVKVSLDIPLTNLVRNGTLRCGQKIVTCGARMLRRDCCSPLECKDEVLLSINYNCTQPVGPSSPLGLYHTCLPTLLPSAMDMLGGLVPCLKGRVERVLPPFFLEKTFKGARTGDTRGSTGGALKIVRSLLAQLSFQECMARGAVAPFEGKSDRQLSRLTSFLLSCERQGDVLLQIWDDCGANCPAGDLEEHSCDFPPEGAEIVVFSVTPSRFRPGHPFQRTTVLYSRSPLRYSIVSPPRKGFVRQPLRSAEDVSPKTETGDAIDFAGLFVGTKSVDTVNSHIIVALNDGWKPGCVPASYFMIDVPHATGSKEIVLALPSIPFTPVIVQNASFIRCAEDLGPDCIHVLANEYTKVYSRPAEPLLRGVVESLGKIRGMAKSSRPIIARSEELLRMRTLSEEARADICRLSRELVGGDELPNPAATAQPSPRYQLRQEASTPVEQSITVSETSAARTLSSEEEQVEDLRSSNVKASPRRHVFGNIVGFRLLKCQGSDKPECIEILGGRPSTLVSGSGKFVVSPSDFSQSLVYFEADIQFGATAKQCAQTKVRSPSVLHSLLEQCIPLKRACALTVDEIFADYYLARIKQLEDWQTPHEECWWRLLTQSHVVEITSDVSGTPPEELVGLQWLSNEWKMLLNILSGSLKHCLFMFSVEGSEMVRATFIKEQCSVADLMRE</sequence>
<organism evidence="3 4">
    <name type="scientific">Trypanosoma brucei brucei (strain 927/4 GUTat10.1)</name>
    <dbReference type="NCBI Taxonomy" id="185431"/>
    <lineage>
        <taxon>Eukaryota</taxon>
        <taxon>Discoba</taxon>
        <taxon>Euglenozoa</taxon>
        <taxon>Kinetoplastea</taxon>
        <taxon>Metakinetoplastina</taxon>
        <taxon>Trypanosomatida</taxon>
        <taxon>Trypanosomatidae</taxon>
        <taxon>Trypanosoma</taxon>
    </lineage>
</organism>
<feature type="compositionally biased region" description="Polar residues" evidence="1">
    <location>
        <begin position="8"/>
        <end position="23"/>
    </location>
</feature>
<dbReference type="GO" id="GO:0000724">
    <property type="term" value="P:double-strand break repair via homologous recombination"/>
    <property type="evidence" value="ECO:0000318"/>
    <property type="project" value="GO_Central"/>
</dbReference>